<organism evidence="6 7">
    <name type="scientific">Pseudomonas syringae pv. pisi</name>
    <dbReference type="NCBI Taxonomy" id="59510"/>
    <lineage>
        <taxon>Bacteria</taxon>
        <taxon>Pseudomonadati</taxon>
        <taxon>Pseudomonadota</taxon>
        <taxon>Gammaproteobacteria</taxon>
        <taxon>Pseudomonadales</taxon>
        <taxon>Pseudomonadaceae</taxon>
        <taxon>Pseudomonas</taxon>
        <taxon>Pseudomonas syringae</taxon>
    </lineage>
</organism>
<dbReference type="Gene3D" id="3.30.700.10">
    <property type="entry name" value="Glycoprotein, Type 4 Pilin"/>
    <property type="match status" value="1"/>
</dbReference>
<evidence type="ECO:0000313" key="6">
    <source>
        <dbReference type="EMBL" id="RMO23458.1"/>
    </source>
</evidence>
<dbReference type="SUPFAM" id="SSF54523">
    <property type="entry name" value="Pili subunits"/>
    <property type="match status" value="1"/>
</dbReference>
<evidence type="ECO:0000313" key="7">
    <source>
        <dbReference type="Proteomes" id="UP000276886"/>
    </source>
</evidence>
<evidence type="ECO:0000256" key="3">
    <source>
        <dbReference type="ARBA" id="ARBA00029638"/>
    </source>
</evidence>
<evidence type="ECO:0000256" key="1">
    <source>
        <dbReference type="ARBA" id="ARBA00005233"/>
    </source>
</evidence>
<dbReference type="GO" id="GO:0043107">
    <property type="term" value="P:type IV pilus-dependent motility"/>
    <property type="evidence" value="ECO:0007669"/>
    <property type="project" value="TreeGrafter"/>
</dbReference>
<name>A0A2V4Q8J6_PSESJ</name>
<dbReference type="NCBIfam" id="TIGR02532">
    <property type="entry name" value="IV_pilin_GFxxxE"/>
    <property type="match status" value="1"/>
</dbReference>
<comment type="caution">
    <text evidence="6">The sequence shown here is derived from an EMBL/GenBank/DDBJ whole genome shotgun (WGS) entry which is preliminary data.</text>
</comment>
<accession>A0A2V4Q8J6</accession>
<dbReference type="InterPro" id="IPR012902">
    <property type="entry name" value="N_methyl_site"/>
</dbReference>
<dbReference type="Proteomes" id="UP000276886">
    <property type="component" value="Unassembled WGS sequence"/>
</dbReference>
<dbReference type="EMBL" id="RBPQ01000223">
    <property type="protein sequence ID" value="RMO23458.1"/>
    <property type="molecule type" value="Genomic_DNA"/>
</dbReference>
<feature type="transmembrane region" description="Helical" evidence="5">
    <location>
        <begin position="6"/>
        <end position="27"/>
    </location>
</feature>
<evidence type="ECO:0000256" key="4">
    <source>
        <dbReference type="RuleBase" id="RU000389"/>
    </source>
</evidence>
<dbReference type="AlphaFoldDB" id="A0A2V4Q8J6"/>
<keyword evidence="2" id="KW-0488">Methylation</keyword>
<sequence length="139" mass="14150">MNAQKGFTLIELMIVVAIVGILAAVAIPQYRDYTMRARFSDVVSVASTYQTAVAVCIQTQGVANGCNLNTNGIPDTQATANVTSVAVNNGVITVVPTATTNVASTLVLTPVLGAGGITWNKAGSGCLVAQAPAPILCTL</sequence>
<proteinExistence type="inferred from homology"/>
<keyword evidence="5" id="KW-0472">Membrane</keyword>
<evidence type="ECO:0000256" key="2">
    <source>
        <dbReference type="ARBA" id="ARBA00022481"/>
    </source>
</evidence>
<protein>
    <recommendedName>
        <fullName evidence="3">Pilin</fullName>
    </recommendedName>
</protein>
<dbReference type="Pfam" id="PF07963">
    <property type="entry name" value="N_methyl"/>
    <property type="match status" value="1"/>
</dbReference>
<dbReference type="GO" id="GO:0007155">
    <property type="term" value="P:cell adhesion"/>
    <property type="evidence" value="ECO:0007669"/>
    <property type="project" value="InterPro"/>
</dbReference>
<dbReference type="Pfam" id="PF00114">
    <property type="entry name" value="Pilin"/>
    <property type="match status" value="1"/>
</dbReference>
<dbReference type="PANTHER" id="PTHR30093">
    <property type="entry name" value="GENERAL SECRETION PATHWAY PROTEIN G"/>
    <property type="match status" value="1"/>
</dbReference>
<reference evidence="6 7" key="1">
    <citation type="submission" date="2018-08" db="EMBL/GenBank/DDBJ databases">
        <title>Recombination of ecologically and evolutionarily significant loci maintains genetic cohesion in the Pseudomonas syringae species complex.</title>
        <authorList>
            <person name="Dillon M."/>
            <person name="Thakur S."/>
            <person name="Almeida R.N.D."/>
            <person name="Weir B.S."/>
            <person name="Guttman D.S."/>
        </authorList>
    </citation>
    <scope>NUCLEOTIDE SEQUENCE [LARGE SCALE GENOMIC DNA]</scope>
    <source>
        <strain evidence="6 7">ICMP 2788</strain>
    </source>
</reference>
<dbReference type="InterPro" id="IPR001082">
    <property type="entry name" value="Pilin"/>
</dbReference>
<dbReference type="GO" id="GO:0044096">
    <property type="term" value="C:type IV pilus"/>
    <property type="evidence" value="ECO:0007669"/>
    <property type="project" value="TreeGrafter"/>
</dbReference>
<dbReference type="InterPro" id="IPR045584">
    <property type="entry name" value="Pilin-like"/>
</dbReference>
<dbReference type="PANTHER" id="PTHR30093:SF34">
    <property type="entry name" value="PREPILIN PEPTIDASE-DEPENDENT PROTEIN D"/>
    <property type="match status" value="1"/>
</dbReference>
<keyword evidence="5" id="KW-1133">Transmembrane helix</keyword>
<keyword evidence="4" id="KW-0281">Fimbrium</keyword>
<evidence type="ECO:0000256" key="5">
    <source>
        <dbReference type="SAM" id="Phobius"/>
    </source>
</evidence>
<comment type="similarity">
    <text evidence="1 4">Belongs to the N-Me-Phe pilin family.</text>
</comment>
<keyword evidence="5" id="KW-0812">Transmembrane</keyword>
<dbReference type="RefSeq" id="WP_016567160.1">
    <property type="nucleotide sequence ID" value="NZ_QJTX01000015.1"/>
</dbReference>
<dbReference type="PROSITE" id="PS00409">
    <property type="entry name" value="PROKAR_NTER_METHYL"/>
    <property type="match status" value="1"/>
</dbReference>
<gene>
    <name evidence="6" type="ORF">ALQ44_00318</name>
</gene>